<comment type="caution">
    <text evidence="1">The sequence shown here is derived from an EMBL/GenBank/DDBJ whole genome shotgun (WGS) entry which is preliminary data.</text>
</comment>
<evidence type="ECO:0000313" key="1">
    <source>
        <dbReference type="EMBL" id="KAI3667730.1"/>
    </source>
</evidence>
<sequence>MRSERNGEKFGHLGTSGRGRLCHAIVTLSLSRGHSRGECTAGGTPPVIVPRDSDTCHYCESQSRHTYRPPKWLKLEILAWVDSRFESTTFTYQKIGGKGEGITNEGWNLFYEKMGVTILPTLKEISSSKSGITKHPTFTFERSIDSLSQRDAFIKLHLIYRHDYIPNEIFAESLITYRYKLNLNVQNISPMPG</sequence>
<keyword evidence="2" id="KW-1185">Reference proteome</keyword>
<dbReference type="EMBL" id="CM042063">
    <property type="protein sequence ID" value="KAI3667730.1"/>
    <property type="molecule type" value="Genomic_DNA"/>
</dbReference>
<dbReference type="Proteomes" id="UP001055879">
    <property type="component" value="Linkage Group LG17"/>
</dbReference>
<name>A0ACB8XIR2_ARCLA</name>
<organism evidence="1 2">
    <name type="scientific">Arctium lappa</name>
    <name type="common">Greater burdock</name>
    <name type="synonym">Lappa major</name>
    <dbReference type="NCBI Taxonomy" id="4217"/>
    <lineage>
        <taxon>Eukaryota</taxon>
        <taxon>Viridiplantae</taxon>
        <taxon>Streptophyta</taxon>
        <taxon>Embryophyta</taxon>
        <taxon>Tracheophyta</taxon>
        <taxon>Spermatophyta</taxon>
        <taxon>Magnoliopsida</taxon>
        <taxon>eudicotyledons</taxon>
        <taxon>Gunneridae</taxon>
        <taxon>Pentapetalae</taxon>
        <taxon>asterids</taxon>
        <taxon>campanulids</taxon>
        <taxon>Asterales</taxon>
        <taxon>Asteraceae</taxon>
        <taxon>Carduoideae</taxon>
        <taxon>Cardueae</taxon>
        <taxon>Arctiinae</taxon>
        <taxon>Arctium</taxon>
    </lineage>
</organism>
<proteinExistence type="predicted"/>
<reference evidence="2" key="1">
    <citation type="journal article" date="2022" name="Mol. Ecol. Resour.">
        <title>The genomes of chicory, endive, great burdock and yacon provide insights into Asteraceae palaeo-polyploidization history and plant inulin production.</title>
        <authorList>
            <person name="Fan W."/>
            <person name="Wang S."/>
            <person name="Wang H."/>
            <person name="Wang A."/>
            <person name="Jiang F."/>
            <person name="Liu H."/>
            <person name="Zhao H."/>
            <person name="Xu D."/>
            <person name="Zhang Y."/>
        </authorList>
    </citation>
    <scope>NUCLEOTIDE SEQUENCE [LARGE SCALE GENOMIC DNA]</scope>
    <source>
        <strain evidence="2">cv. Niubang</strain>
    </source>
</reference>
<reference evidence="1 2" key="2">
    <citation type="journal article" date="2022" name="Mol. Ecol. Resour.">
        <title>The genomes of chicory, endive, great burdock and yacon provide insights into Asteraceae paleo-polyploidization history and plant inulin production.</title>
        <authorList>
            <person name="Fan W."/>
            <person name="Wang S."/>
            <person name="Wang H."/>
            <person name="Wang A."/>
            <person name="Jiang F."/>
            <person name="Liu H."/>
            <person name="Zhao H."/>
            <person name="Xu D."/>
            <person name="Zhang Y."/>
        </authorList>
    </citation>
    <scope>NUCLEOTIDE SEQUENCE [LARGE SCALE GENOMIC DNA]</scope>
    <source>
        <strain evidence="2">cv. Niubang</strain>
    </source>
</reference>
<accession>A0ACB8XIR2</accession>
<gene>
    <name evidence="1" type="ORF">L6452_42799</name>
</gene>
<protein>
    <submittedName>
        <fullName evidence="1">Uncharacterized protein</fullName>
    </submittedName>
</protein>
<evidence type="ECO:0000313" key="2">
    <source>
        <dbReference type="Proteomes" id="UP001055879"/>
    </source>
</evidence>